<reference evidence="2" key="1">
    <citation type="journal article" date="2019" name="Beilstein J. Org. Chem.">
        <title>Nanangenines: drimane sesquiterpenoids as the dominant metabolite cohort of a novel Australian fungus, Aspergillus nanangensis.</title>
        <authorList>
            <person name="Lacey H.J."/>
            <person name="Gilchrist C.L.M."/>
            <person name="Crombie A."/>
            <person name="Kalaitzis J.A."/>
            <person name="Vuong D."/>
            <person name="Rutledge P.J."/>
            <person name="Turner P."/>
            <person name="Pitt J.I."/>
            <person name="Lacey E."/>
            <person name="Chooi Y.H."/>
            <person name="Piggott A.M."/>
        </authorList>
    </citation>
    <scope>NUCLEOTIDE SEQUENCE</scope>
    <source>
        <strain evidence="2">MST-FP2251</strain>
    </source>
</reference>
<dbReference type="SUPFAM" id="SSF54897">
    <property type="entry name" value="Protease propeptides/inhibitors"/>
    <property type="match status" value="1"/>
</dbReference>
<proteinExistence type="inferred from homology"/>
<keyword evidence="3" id="KW-1185">Reference proteome</keyword>
<evidence type="ECO:0000256" key="1">
    <source>
        <dbReference type="ARBA" id="ARBA00038069"/>
    </source>
</evidence>
<organism evidence="2 3">
    <name type="scientific">Aspergillus nanangensis</name>
    <dbReference type="NCBI Taxonomy" id="2582783"/>
    <lineage>
        <taxon>Eukaryota</taxon>
        <taxon>Fungi</taxon>
        <taxon>Dikarya</taxon>
        <taxon>Ascomycota</taxon>
        <taxon>Pezizomycotina</taxon>
        <taxon>Eurotiomycetes</taxon>
        <taxon>Eurotiomycetidae</taxon>
        <taxon>Eurotiales</taxon>
        <taxon>Aspergillaceae</taxon>
        <taxon>Aspergillus</taxon>
        <taxon>Aspergillus subgen. Circumdati</taxon>
    </lineage>
</organism>
<dbReference type="AlphaFoldDB" id="A0AAD4CQE1"/>
<protein>
    <recommendedName>
        <fullName evidence="4">Inhibitor I9 domain-containing protein</fullName>
    </recommendedName>
</protein>
<sequence length="70" mass="7802">MPLYNVTLKKDVSPEKLAEAKAKAVNNGGTLKHEFTLIKGFTVEYPEDHVGVLESDDHIHVEQDGEVKIQ</sequence>
<evidence type="ECO:0008006" key="4">
    <source>
        <dbReference type="Google" id="ProtNLM"/>
    </source>
</evidence>
<evidence type="ECO:0000313" key="2">
    <source>
        <dbReference type="EMBL" id="KAF9890769.1"/>
    </source>
</evidence>
<comment type="similarity">
    <text evidence="1">Belongs to the protease inhibitor I9 family.</text>
</comment>
<gene>
    <name evidence="2" type="ORF">FE257_005638</name>
</gene>
<dbReference type="EMBL" id="VCAU01000024">
    <property type="protein sequence ID" value="KAF9890769.1"/>
    <property type="molecule type" value="Genomic_DNA"/>
</dbReference>
<comment type="caution">
    <text evidence="2">The sequence shown here is derived from an EMBL/GenBank/DDBJ whole genome shotgun (WGS) entry which is preliminary data.</text>
</comment>
<accession>A0AAD4CQE1</accession>
<dbReference type="GO" id="GO:0004866">
    <property type="term" value="F:endopeptidase inhibitor activity"/>
    <property type="evidence" value="ECO:0007669"/>
    <property type="project" value="TreeGrafter"/>
</dbReference>
<dbReference type="Gene3D" id="3.30.70.80">
    <property type="entry name" value="Peptidase S8 propeptide/proteinase inhibitor I9"/>
    <property type="match status" value="1"/>
</dbReference>
<dbReference type="PANTHER" id="PTHR28288:SF2">
    <property type="entry name" value="PROTEASE B INHIBITOR 2"/>
    <property type="match status" value="1"/>
</dbReference>
<dbReference type="PANTHER" id="PTHR28288">
    <property type="entry name" value="PROTEASE B INHIBITOR 2"/>
    <property type="match status" value="1"/>
</dbReference>
<name>A0AAD4CQE1_ASPNN</name>
<dbReference type="GO" id="GO:0042144">
    <property type="term" value="P:vacuole fusion, non-autophagic"/>
    <property type="evidence" value="ECO:0007669"/>
    <property type="project" value="TreeGrafter"/>
</dbReference>
<dbReference type="Proteomes" id="UP001194746">
    <property type="component" value="Unassembled WGS sequence"/>
</dbReference>
<dbReference type="FunFam" id="3.30.70.80:FF:000005">
    <property type="entry name" value="Proteinase inhibitor I2B"/>
    <property type="match status" value="1"/>
</dbReference>
<dbReference type="InterPro" id="IPR037045">
    <property type="entry name" value="S8pro/Inhibitor_I9_sf"/>
</dbReference>
<dbReference type="InterPro" id="IPR052471">
    <property type="entry name" value="PBI_I9"/>
</dbReference>
<reference evidence="2" key="2">
    <citation type="submission" date="2020-02" db="EMBL/GenBank/DDBJ databases">
        <authorList>
            <person name="Gilchrist C.L.M."/>
            <person name="Chooi Y.-H."/>
        </authorList>
    </citation>
    <scope>NUCLEOTIDE SEQUENCE</scope>
    <source>
        <strain evidence="2">MST-FP2251</strain>
    </source>
</reference>
<evidence type="ECO:0000313" key="3">
    <source>
        <dbReference type="Proteomes" id="UP001194746"/>
    </source>
</evidence>